<keyword evidence="11 18" id="KW-0479">Metal-binding</keyword>
<evidence type="ECO:0000313" key="22">
    <source>
        <dbReference type="Proteomes" id="UP000288197"/>
    </source>
</evidence>
<reference evidence="21 22" key="1">
    <citation type="submission" date="2017-05" db="EMBL/GenBank/DDBJ databases">
        <title>Vagococcus spp. assemblies.</title>
        <authorList>
            <person name="Gulvik C.A."/>
        </authorList>
    </citation>
    <scope>NUCLEOTIDE SEQUENCE [LARGE SCALE GENOMIC DNA]</scope>
    <source>
        <strain evidence="21 22">NCFB 2497</strain>
    </source>
</reference>
<dbReference type="Proteomes" id="UP000288197">
    <property type="component" value="Unassembled WGS sequence"/>
</dbReference>
<keyword evidence="13 18" id="KW-0862">Zinc</keyword>
<comment type="cofactor">
    <cofactor evidence="3">
        <name>Zn(2+)</name>
        <dbReference type="ChEBI" id="CHEBI:29105"/>
    </cofactor>
</comment>
<evidence type="ECO:0000256" key="15">
    <source>
        <dbReference type="ARBA" id="ARBA00023141"/>
    </source>
</evidence>
<keyword evidence="9 18" id="KW-0963">Cytoplasm</keyword>
<dbReference type="GeneID" id="63145151"/>
<dbReference type="Pfam" id="PF24621">
    <property type="entry name" value="DHQS_C"/>
    <property type="match status" value="1"/>
</dbReference>
<evidence type="ECO:0000256" key="1">
    <source>
        <dbReference type="ARBA" id="ARBA00001393"/>
    </source>
</evidence>
<dbReference type="NCBIfam" id="TIGR01357">
    <property type="entry name" value="aroB"/>
    <property type="match status" value="1"/>
</dbReference>
<dbReference type="GO" id="GO:0000166">
    <property type="term" value="F:nucleotide binding"/>
    <property type="evidence" value="ECO:0007669"/>
    <property type="project" value="UniProtKB-KW"/>
</dbReference>
<evidence type="ECO:0000256" key="12">
    <source>
        <dbReference type="ARBA" id="ARBA00022741"/>
    </source>
</evidence>
<dbReference type="Gene3D" id="3.40.50.1970">
    <property type="match status" value="1"/>
</dbReference>
<evidence type="ECO:0000256" key="7">
    <source>
        <dbReference type="ARBA" id="ARBA00013031"/>
    </source>
</evidence>
<feature type="binding site" evidence="18">
    <location>
        <position position="151"/>
    </location>
    <ligand>
        <name>NAD(+)</name>
        <dbReference type="ChEBI" id="CHEBI:57540"/>
    </ligand>
</feature>
<feature type="binding site" evidence="18">
    <location>
        <position position="142"/>
    </location>
    <ligand>
        <name>NAD(+)</name>
        <dbReference type="ChEBI" id="CHEBI:57540"/>
    </ligand>
</feature>
<comment type="caution">
    <text evidence="18">Lacks conserved residue(s) required for the propagation of feature annotation.</text>
</comment>
<evidence type="ECO:0000256" key="3">
    <source>
        <dbReference type="ARBA" id="ARBA00001947"/>
    </source>
</evidence>
<gene>
    <name evidence="18" type="primary">aroB</name>
    <name evidence="21" type="ORF">CBF32_02650</name>
</gene>
<evidence type="ECO:0000256" key="2">
    <source>
        <dbReference type="ARBA" id="ARBA00001911"/>
    </source>
</evidence>
<dbReference type="GO" id="GO:0009073">
    <property type="term" value="P:aromatic amino acid family biosynthetic process"/>
    <property type="evidence" value="ECO:0007669"/>
    <property type="project" value="UniProtKB-KW"/>
</dbReference>
<evidence type="ECO:0000259" key="19">
    <source>
        <dbReference type="Pfam" id="PF01761"/>
    </source>
</evidence>
<keyword evidence="12 18" id="KW-0547">Nucleotide-binding</keyword>
<organism evidence="21 22">
    <name type="scientific">Vagococcus fluvialis</name>
    <dbReference type="NCBI Taxonomy" id="2738"/>
    <lineage>
        <taxon>Bacteria</taxon>
        <taxon>Bacillati</taxon>
        <taxon>Bacillota</taxon>
        <taxon>Bacilli</taxon>
        <taxon>Lactobacillales</taxon>
        <taxon>Enterococcaceae</taxon>
        <taxon>Vagococcus</taxon>
    </lineage>
</organism>
<comment type="cofactor">
    <cofactor evidence="18">
        <name>Co(2+)</name>
        <dbReference type="ChEBI" id="CHEBI:48828"/>
    </cofactor>
    <cofactor evidence="18">
        <name>Zn(2+)</name>
        <dbReference type="ChEBI" id="CHEBI:29105"/>
    </cofactor>
    <text evidence="18">Binds 1 divalent metal cation per subunit. Can use either Co(2+) or Zn(2+).</text>
</comment>
<dbReference type="SUPFAM" id="SSF56796">
    <property type="entry name" value="Dehydroquinate synthase-like"/>
    <property type="match status" value="1"/>
</dbReference>
<evidence type="ECO:0000313" key="21">
    <source>
        <dbReference type="EMBL" id="RSU04295.1"/>
    </source>
</evidence>
<dbReference type="InterPro" id="IPR050071">
    <property type="entry name" value="Dehydroquinate_synthase"/>
</dbReference>
<keyword evidence="16 18" id="KW-0456">Lyase</keyword>
<feature type="domain" description="3-dehydroquinate synthase N-terminal" evidence="19">
    <location>
        <begin position="67"/>
        <end position="179"/>
    </location>
</feature>
<dbReference type="FunFam" id="3.40.50.1970:FF:000007">
    <property type="entry name" value="Pentafunctional AROM polypeptide"/>
    <property type="match status" value="1"/>
</dbReference>
<accession>A0A369B823</accession>
<evidence type="ECO:0000256" key="18">
    <source>
        <dbReference type="HAMAP-Rule" id="MF_00110"/>
    </source>
</evidence>
<evidence type="ECO:0000256" key="16">
    <source>
        <dbReference type="ARBA" id="ARBA00023239"/>
    </source>
</evidence>
<dbReference type="GO" id="GO:0009423">
    <property type="term" value="P:chorismate biosynthetic process"/>
    <property type="evidence" value="ECO:0007669"/>
    <property type="project" value="UniProtKB-UniRule"/>
</dbReference>
<dbReference type="InterPro" id="IPR030963">
    <property type="entry name" value="DHQ_synth_fam"/>
</dbReference>
<keyword evidence="22" id="KW-1185">Reference proteome</keyword>
<comment type="caution">
    <text evidence="21">The sequence shown here is derived from an EMBL/GenBank/DDBJ whole genome shotgun (WGS) entry which is preliminary data.</text>
</comment>
<dbReference type="InterPro" id="IPR056179">
    <property type="entry name" value="DHQS_C"/>
</dbReference>
<evidence type="ECO:0000256" key="10">
    <source>
        <dbReference type="ARBA" id="ARBA00022605"/>
    </source>
</evidence>
<evidence type="ECO:0000256" key="4">
    <source>
        <dbReference type="ARBA" id="ARBA00004496"/>
    </source>
</evidence>
<feature type="domain" description="3-dehydroquinate synthase C-terminal" evidence="20">
    <location>
        <begin position="181"/>
        <end position="322"/>
    </location>
</feature>
<name>A0A369B823_9ENTE</name>
<evidence type="ECO:0000256" key="8">
    <source>
        <dbReference type="ARBA" id="ARBA00017684"/>
    </source>
</evidence>
<dbReference type="OrthoDB" id="9806583at2"/>
<evidence type="ECO:0000259" key="20">
    <source>
        <dbReference type="Pfam" id="PF24621"/>
    </source>
</evidence>
<keyword evidence="17 18" id="KW-0170">Cobalt</keyword>
<keyword evidence="15 18" id="KW-0057">Aromatic amino acid biosynthesis</keyword>
<dbReference type="GO" id="GO:0003856">
    <property type="term" value="F:3-dehydroquinate synthase activity"/>
    <property type="evidence" value="ECO:0007669"/>
    <property type="project" value="UniProtKB-UniRule"/>
</dbReference>
<comment type="function">
    <text evidence="18">Catalyzes the conversion of 3-deoxy-D-arabino-heptulosonate 7-phosphate (DAHP) to dehydroquinate (DHQ).</text>
</comment>
<evidence type="ECO:0000256" key="17">
    <source>
        <dbReference type="ARBA" id="ARBA00023285"/>
    </source>
</evidence>
<evidence type="ECO:0000256" key="9">
    <source>
        <dbReference type="ARBA" id="ARBA00022490"/>
    </source>
</evidence>
<evidence type="ECO:0000256" key="6">
    <source>
        <dbReference type="ARBA" id="ARBA00005412"/>
    </source>
</evidence>
<proteinExistence type="inferred from homology"/>
<feature type="binding site" evidence="18">
    <location>
        <position position="245"/>
    </location>
    <ligand>
        <name>Zn(2+)</name>
        <dbReference type="ChEBI" id="CHEBI:29105"/>
    </ligand>
</feature>
<feature type="binding site" evidence="18">
    <location>
        <begin position="129"/>
        <end position="130"/>
    </location>
    <ligand>
        <name>NAD(+)</name>
        <dbReference type="ChEBI" id="CHEBI:57540"/>
    </ligand>
</feature>
<comment type="pathway">
    <text evidence="5 18">Metabolic intermediate biosynthesis; chorismate biosynthesis; chorismate from D-erythrose 4-phosphate and phosphoenolpyruvate: step 2/7.</text>
</comment>
<dbReference type="UniPathway" id="UPA00053">
    <property type="reaction ID" value="UER00085"/>
</dbReference>
<comment type="cofactor">
    <cofactor evidence="2 18">
        <name>NAD(+)</name>
        <dbReference type="ChEBI" id="CHEBI:57540"/>
    </cofactor>
</comment>
<dbReference type="GO" id="GO:0046872">
    <property type="term" value="F:metal ion binding"/>
    <property type="evidence" value="ECO:0007669"/>
    <property type="project" value="UniProtKB-KW"/>
</dbReference>
<comment type="subcellular location">
    <subcellularLocation>
        <location evidence="4 18">Cytoplasm</location>
    </subcellularLocation>
</comment>
<dbReference type="PIRSF" id="PIRSF001455">
    <property type="entry name" value="DHQ_synth"/>
    <property type="match status" value="1"/>
</dbReference>
<keyword evidence="14 18" id="KW-0520">NAD</keyword>
<feature type="binding site" evidence="18">
    <location>
        <begin position="169"/>
        <end position="172"/>
    </location>
    <ligand>
        <name>NAD(+)</name>
        <dbReference type="ChEBI" id="CHEBI:57540"/>
    </ligand>
</feature>
<dbReference type="RefSeq" id="WP_114288489.1">
    <property type="nucleotide sequence ID" value="NZ_CP081459.1"/>
</dbReference>
<dbReference type="HAMAP" id="MF_00110">
    <property type="entry name" value="DHQ_synthase"/>
    <property type="match status" value="1"/>
</dbReference>
<comment type="catalytic activity">
    <reaction evidence="1 18">
        <text>7-phospho-2-dehydro-3-deoxy-D-arabino-heptonate = 3-dehydroquinate + phosphate</text>
        <dbReference type="Rhea" id="RHEA:21968"/>
        <dbReference type="ChEBI" id="CHEBI:32364"/>
        <dbReference type="ChEBI" id="CHEBI:43474"/>
        <dbReference type="ChEBI" id="CHEBI:58394"/>
        <dbReference type="EC" id="4.2.3.4"/>
    </reaction>
</comment>
<dbReference type="Gene3D" id="1.20.1090.10">
    <property type="entry name" value="Dehydroquinate synthase-like - alpha domain"/>
    <property type="match status" value="1"/>
</dbReference>
<feature type="binding site" evidence="18">
    <location>
        <begin position="105"/>
        <end position="109"/>
    </location>
    <ligand>
        <name>NAD(+)</name>
        <dbReference type="ChEBI" id="CHEBI:57540"/>
    </ligand>
</feature>
<dbReference type="CDD" id="cd08195">
    <property type="entry name" value="DHQS"/>
    <property type="match status" value="1"/>
</dbReference>
<evidence type="ECO:0000256" key="11">
    <source>
        <dbReference type="ARBA" id="ARBA00022723"/>
    </source>
</evidence>
<dbReference type="InterPro" id="IPR030960">
    <property type="entry name" value="DHQS/DOIS_N"/>
</dbReference>
<evidence type="ECO:0000256" key="14">
    <source>
        <dbReference type="ARBA" id="ARBA00023027"/>
    </source>
</evidence>
<dbReference type="Pfam" id="PF01761">
    <property type="entry name" value="DHQ_synthase"/>
    <property type="match status" value="1"/>
</dbReference>
<feature type="binding site" evidence="18">
    <location>
        <position position="184"/>
    </location>
    <ligand>
        <name>Zn(2+)</name>
        <dbReference type="ChEBI" id="CHEBI:29105"/>
    </ligand>
</feature>
<feature type="binding site" evidence="18">
    <location>
        <position position="262"/>
    </location>
    <ligand>
        <name>Zn(2+)</name>
        <dbReference type="ChEBI" id="CHEBI:29105"/>
    </ligand>
</feature>
<sequence>MKLSVNLPDKAYDLLIEKGKLETVGNWVSSLWEKQKIVIITDDTVNELYGKKVEESIKNEGFEVFTFSIKPGEKSKSLESAEKIYHFLAEVGMTRKDGIIILGGGVVGDLGGFVASTYMRGLHFLQIPTTLLAQVDSSIGGKTAVNTKIAKNLVGTFAQPDGVLIDPNTLLTLENRRIKEGLAEVVKSAAIADLKLWELLETIPNEHEALNFSEEIIYACCNVKRRVVEEDEKDVGIRLILNFGHTIGHAVEQTKGYGVVTHGEAVSIGMCQITKQAEKLGTMPNGILEKLTQMLEKFHLPTSLESWDEASLYEALTHDKKTRGNKIRIILLETIGQAKIETIDLEKMKDYLKQ</sequence>
<keyword evidence="10 18" id="KW-0028">Amino-acid biosynthesis</keyword>
<dbReference type="GO" id="GO:0008652">
    <property type="term" value="P:amino acid biosynthetic process"/>
    <property type="evidence" value="ECO:0007669"/>
    <property type="project" value="UniProtKB-KW"/>
</dbReference>
<protein>
    <recommendedName>
        <fullName evidence="8 18">3-dehydroquinate synthase</fullName>
        <shortName evidence="18">DHQS</shortName>
        <ecNumber evidence="7 18">4.2.3.4</ecNumber>
    </recommendedName>
</protein>
<evidence type="ECO:0000256" key="5">
    <source>
        <dbReference type="ARBA" id="ARBA00004661"/>
    </source>
</evidence>
<comment type="similarity">
    <text evidence="6 18">Belongs to the sugar phosphate cyclases superfamily. Dehydroquinate synthase family.</text>
</comment>
<dbReference type="AlphaFoldDB" id="A0A369B823"/>
<dbReference type="InterPro" id="IPR016037">
    <property type="entry name" value="DHQ_synth_AroB"/>
</dbReference>
<dbReference type="EC" id="4.2.3.4" evidence="7 18"/>
<dbReference type="EMBL" id="NGJX01000002">
    <property type="protein sequence ID" value="RSU04295.1"/>
    <property type="molecule type" value="Genomic_DNA"/>
</dbReference>
<dbReference type="PANTHER" id="PTHR43622:SF7">
    <property type="entry name" value="3-DEHYDROQUINATE SYNTHASE, CHLOROPLASTIC"/>
    <property type="match status" value="1"/>
</dbReference>
<dbReference type="GO" id="GO:0005737">
    <property type="term" value="C:cytoplasm"/>
    <property type="evidence" value="ECO:0007669"/>
    <property type="project" value="UniProtKB-SubCell"/>
</dbReference>
<dbReference type="PANTHER" id="PTHR43622">
    <property type="entry name" value="3-DEHYDROQUINATE SYNTHASE"/>
    <property type="match status" value="1"/>
</dbReference>
<evidence type="ECO:0000256" key="13">
    <source>
        <dbReference type="ARBA" id="ARBA00022833"/>
    </source>
</evidence>